<dbReference type="AlphaFoldDB" id="L7JUF3"/>
<organism evidence="1 2">
    <name type="scientific">Trachipleistophora hominis</name>
    <name type="common">Microsporidian parasite</name>
    <dbReference type="NCBI Taxonomy" id="72359"/>
    <lineage>
        <taxon>Eukaryota</taxon>
        <taxon>Fungi</taxon>
        <taxon>Fungi incertae sedis</taxon>
        <taxon>Microsporidia</taxon>
        <taxon>Pleistophoridae</taxon>
        <taxon>Trachipleistophora</taxon>
    </lineage>
</organism>
<dbReference type="Proteomes" id="UP000011185">
    <property type="component" value="Unassembled WGS sequence"/>
</dbReference>
<feature type="non-terminal residue" evidence="1">
    <location>
        <position position="1"/>
    </location>
</feature>
<protein>
    <submittedName>
        <fullName evidence="1">Uncharacterized protein</fullName>
    </submittedName>
</protein>
<dbReference type="EMBL" id="JH994006">
    <property type="protein sequence ID" value="ELQ74940.1"/>
    <property type="molecule type" value="Genomic_DNA"/>
</dbReference>
<dbReference type="HOGENOM" id="CLU_202897_0_0_1"/>
<evidence type="ECO:0000313" key="2">
    <source>
        <dbReference type="Proteomes" id="UP000011185"/>
    </source>
</evidence>
<proteinExistence type="predicted"/>
<gene>
    <name evidence="1" type="ORF">THOM_2129</name>
</gene>
<sequence length="71" mass="8120">VKSSMSEQDITVVFCGESNDKLTKETKYGKKILDEIQDTYFKTIHKTMLSIIMVIIPLIIPEMDTCTFIDS</sequence>
<name>L7JUF3_TRAHO</name>
<reference evidence="1 2" key="1">
    <citation type="journal article" date="2012" name="PLoS Pathog.">
        <title>The genome of the obligate intracellular parasite Trachipleistophora hominis: new insights into microsporidian genome dynamics and reductive evolution.</title>
        <authorList>
            <person name="Heinz E."/>
            <person name="Williams T.A."/>
            <person name="Nakjang S."/>
            <person name="Noel C.J."/>
            <person name="Swan D.C."/>
            <person name="Goldberg A.V."/>
            <person name="Harris S.R."/>
            <person name="Weinmaier T."/>
            <person name="Markert S."/>
            <person name="Becher D."/>
            <person name="Bernhardt J."/>
            <person name="Dagan T."/>
            <person name="Hacker C."/>
            <person name="Lucocq J.M."/>
            <person name="Schweder T."/>
            <person name="Rattei T."/>
            <person name="Hall N."/>
            <person name="Hirt R.P."/>
            <person name="Embley T.M."/>
        </authorList>
    </citation>
    <scope>NUCLEOTIDE SEQUENCE [LARGE SCALE GENOMIC DNA]</scope>
</reference>
<dbReference type="VEuPathDB" id="MicrosporidiaDB:THOM_2129"/>
<dbReference type="InParanoid" id="L7JUF3"/>
<accession>L7JUF3</accession>
<evidence type="ECO:0000313" key="1">
    <source>
        <dbReference type="EMBL" id="ELQ74940.1"/>
    </source>
</evidence>
<keyword evidence="2" id="KW-1185">Reference proteome</keyword>